<name>A5GB99_GEOUR</name>
<dbReference type="PROSITE" id="PS50280">
    <property type="entry name" value="SET"/>
    <property type="match status" value="1"/>
</dbReference>
<sequence length="161" mass="18427">MDLIKHKYLNNTSRFKKYSNSTTYKIEAKEPDYLYIKESQIPGSGNGLFTAIAIYKDEVISIFKGKILSDKEAQYRATNGEDGYFINMPDGTILDSMKVKCFAKCANDALGFVKTKYKNNSKITLDENGNVCIVANRNILVGEEIFCSYGNKYWKKYSEKW</sequence>
<gene>
    <name evidence="2" type="ordered locus">Gura_0949</name>
</gene>
<feature type="domain" description="SET" evidence="1">
    <location>
        <begin position="32"/>
        <end position="150"/>
    </location>
</feature>
<dbReference type="EMBL" id="CP000698">
    <property type="protein sequence ID" value="ABQ25155.1"/>
    <property type="molecule type" value="Genomic_DNA"/>
</dbReference>
<dbReference type="STRING" id="351605.Gura_0949"/>
<accession>A5GB99</accession>
<dbReference type="OrthoDB" id="9790349at2"/>
<dbReference type="HOGENOM" id="CLU_137658_0_0_7"/>
<dbReference type="Pfam" id="PF00856">
    <property type="entry name" value="SET"/>
    <property type="match status" value="1"/>
</dbReference>
<reference evidence="2 3" key="1">
    <citation type="submission" date="2007-05" db="EMBL/GenBank/DDBJ databases">
        <title>Complete sequence of Geobacter uraniireducens Rf4.</title>
        <authorList>
            <consortium name="US DOE Joint Genome Institute"/>
            <person name="Copeland A."/>
            <person name="Lucas S."/>
            <person name="Lapidus A."/>
            <person name="Barry K."/>
            <person name="Detter J.C."/>
            <person name="Glavina del Rio T."/>
            <person name="Hammon N."/>
            <person name="Israni S."/>
            <person name="Dalin E."/>
            <person name="Tice H."/>
            <person name="Pitluck S."/>
            <person name="Chertkov O."/>
            <person name="Brettin T."/>
            <person name="Bruce D."/>
            <person name="Han C."/>
            <person name="Schmutz J."/>
            <person name="Larimer F."/>
            <person name="Land M."/>
            <person name="Hauser L."/>
            <person name="Kyrpides N."/>
            <person name="Mikhailova N."/>
            <person name="Shelobolina E."/>
            <person name="Aklujkar M."/>
            <person name="Lovley D."/>
            <person name="Richardson P."/>
        </authorList>
    </citation>
    <scope>NUCLEOTIDE SEQUENCE [LARGE SCALE GENOMIC DNA]</scope>
    <source>
        <strain evidence="2 3">Rf4</strain>
    </source>
</reference>
<dbReference type="Proteomes" id="UP000006695">
    <property type="component" value="Chromosome"/>
</dbReference>
<dbReference type="InterPro" id="IPR001214">
    <property type="entry name" value="SET_dom"/>
</dbReference>
<protein>
    <recommendedName>
        <fullName evidence="1">SET domain-containing protein</fullName>
    </recommendedName>
</protein>
<dbReference type="Gene3D" id="2.170.270.10">
    <property type="entry name" value="SET domain"/>
    <property type="match status" value="1"/>
</dbReference>
<keyword evidence="3" id="KW-1185">Reference proteome</keyword>
<dbReference type="AlphaFoldDB" id="A5GB99"/>
<evidence type="ECO:0000313" key="2">
    <source>
        <dbReference type="EMBL" id="ABQ25155.1"/>
    </source>
</evidence>
<organism evidence="2 3">
    <name type="scientific">Geotalea uraniireducens (strain Rf4)</name>
    <name type="common">Geobacter uraniireducens</name>
    <dbReference type="NCBI Taxonomy" id="351605"/>
    <lineage>
        <taxon>Bacteria</taxon>
        <taxon>Pseudomonadati</taxon>
        <taxon>Thermodesulfobacteriota</taxon>
        <taxon>Desulfuromonadia</taxon>
        <taxon>Geobacterales</taxon>
        <taxon>Geobacteraceae</taxon>
        <taxon>Geotalea</taxon>
    </lineage>
</organism>
<proteinExistence type="predicted"/>
<dbReference type="KEGG" id="gur:Gura_0949"/>
<evidence type="ECO:0000313" key="3">
    <source>
        <dbReference type="Proteomes" id="UP000006695"/>
    </source>
</evidence>
<dbReference type="SUPFAM" id="SSF82199">
    <property type="entry name" value="SET domain"/>
    <property type="match status" value="1"/>
</dbReference>
<dbReference type="InterPro" id="IPR046341">
    <property type="entry name" value="SET_dom_sf"/>
</dbReference>
<dbReference type="SMART" id="SM00317">
    <property type="entry name" value="SET"/>
    <property type="match status" value="1"/>
</dbReference>
<evidence type="ECO:0000259" key="1">
    <source>
        <dbReference type="PROSITE" id="PS50280"/>
    </source>
</evidence>